<sequence>MGTDNASARDVPRFQQPHSNRRYSATDRGTAMKFGVDKDGESSSPRAWFRRGHEPKGLGRGGIILLALGGAITVVVATYIGFVTVVRDPGTTDPERANFTSALQRDRVQAAIDALNDGAIERGFTRLEYVPGSTVQSDVYLGQERNIRAAMPPDGCRYDLNHVEDAGGQGTKLVPGLSTPMPIYQLNGVVDQQCPGTPPMSRTLPFVLVHHWGHWTPIAVANS</sequence>
<keyword evidence="2" id="KW-1133">Transmembrane helix</keyword>
<protein>
    <submittedName>
        <fullName evidence="3">Uncharacterized protein</fullName>
    </submittedName>
</protein>
<feature type="region of interest" description="Disordered" evidence="1">
    <location>
        <begin position="1"/>
        <end position="52"/>
    </location>
</feature>
<evidence type="ECO:0000313" key="3">
    <source>
        <dbReference type="EMBL" id="TGB46954.1"/>
    </source>
</evidence>
<keyword evidence="2" id="KW-0812">Transmembrane</keyword>
<dbReference type="EMBL" id="RWKA01000002">
    <property type="protein sequence ID" value="TGB46954.1"/>
    <property type="molecule type" value="Genomic_DNA"/>
</dbReference>
<organism evidence="3 4">
    <name type="scientific">Mycolicibacterium peregrinum</name>
    <name type="common">Mycobacterium peregrinum</name>
    <dbReference type="NCBI Taxonomy" id="43304"/>
    <lineage>
        <taxon>Bacteria</taxon>
        <taxon>Bacillati</taxon>
        <taxon>Actinomycetota</taxon>
        <taxon>Actinomycetes</taxon>
        <taxon>Mycobacteriales</taxon>
        <taxon>Mycobacteriaceae</taxon>
        <taxon>Mycolicibacterium</taxon>
    </lineage>
</organism>
<evidence type="ECO:0000313" key="4">
    <source>
        <dbReference type="Proteomes" id="UP000297792"/>
    </source>
</evidence>
<dbReference type="RefSeq" id="WP_135359501.1">
    <property type="nucleotide sequence ID" value="NZ_RWJZ01000002.1"/>
</dbReference>
<keyword evidence="4" id="KW-1185">Reference proteome</keyword>
<keyword evidence="2" id="KW-0472">Membrane</keyword>
<evidence type="ECO:0000256" key="2">
    <source>
        <dbReference type="SAM" id="Phobius"/>
    </source>
</evidence>
<proteinExistence type="predicted"/>
<accession>A0A4Z0HUM4</accession>
<dbReference type="AlphaFoldDB" id="A0A4Z0HUM4"/>
<feature type="transmembrane region" description="Helical" evidence="2">
    <location>
        <begin position="63"/>
        <end position="86"/>
    </location>
</feature>
<gene>
    <name evidence="3" type="ORF">EJD98_03555</name>
</gene>
<evidence type="ECO:0000256" key="1">
    <source>
        <dbReference type="SAM" id="MobiDB-lite"/>
    </source>
</evidence>
<dbReference type="Proteomes" id="UP000297792">
    <property type="component" value="Unassembled WGS sequence"/>
</dbReference>
<name>A0A4Z0HUM4_MYCPR</name>
<reference evidence="3 4" key="1">
    <citation type="submission" date="2018-12" db="EMBL/GenBank/DDBJ databases">
        <title>Draft genome sequences of Mycolicibacterium peregrinum isolated from a pig with lymphadenitis and from soil on the same Japanese pig farm.</title>
        <authorList>
            <person name="Komatsu T."/>
            <person name="Ohya K."/>
            <person name="Sawai K."/>
            <person name="Odoi J.O."/>
            <person name="Otsu K."/>
            <person name="Ota A."/>
            <person name="Ito T."/>
            <person name="Kawai M."/>
            <person name="Maruyama F."/>
        </authorList>
    </citation>
    <scope>NUCLEOTIDE SEQUENCE [LARGE SCALE GENOMIC DNA]</scope>
    <source>
        <strain evidence="3 4">138</strain>
    </source>
</reference>
<comment type="caution">
    <text evidence="3">The sequence shown here is derived from an EMBL/GenBank/DDBJ whole genome shotgun (WGS) entry which is preliminary data.</text>
</comment>